<protein>
    <submittedName>
        <fullName evidence="1">Uncharacterized protein</fullName>
    </submittedName>
</protein>
<dbReference type="Proteomes" id="UP001152795">
    <property type="component" value="Unassembled WGS sequence"/>
</dbReference>
<organism evidence="1 2">
    <name type="scientific">Paramuricea clavata</name>
    <name type="common">Red gorgonian</name>
    <name type="synonym">Violescent sea-whip</name>
    <dbReference type="NCBI Taxonomy" id="317549"/>
    <lineage>
        <taxon>Eukaryota</taxon>
        <taxon>Metazoa</taxon>
        <taxon>Cnidaria</taxon>
        <taxon>Anthozoa</taxon>
        <taxon>Octocorallia</taxon>
        <taxon>Malacalcyonacea</taxon>
        <taxon>Plexauridae</taxon>
        <taxon>Paramuricea</taxon>
    </lineage>
</organism>
<comment type="caution">
    <text evidence="1">The sequence shown here is derived from an EMBL/GenBank/DDBJ whole genome shotgun (WGS) entry which is preliminary data.</text>
</comment>
<dbReference type="EMBL" id="CACRXK020013056">
    <property type="protein sequence ID" value="CAB4024475.1"/>
    <property type="molecule type" value="Genomic_DNA"/>
</dbReference>
<sequence>MINGIEFTIFKALSHPDLTIVTIYRSPQISVRHLCVALTEILLEISGNER</sequence>
<accession>A0A7D9J8Y2</accession>
<reference evidence="1" key="1">
    <citation type="submission" date="2020-04" db="EMBL/GenBank/DDBJ databases">
        <authorList>
            <person name="Alioto T."/>
            <person name="Alioto T."/>
            <person name="Gomez Garrido J."/>
        </authorList>
    </citation>
    <scope>NUCLEOTIDE SEQUENCE</scope>
    <source>
        <strain evidence="1">A484AB</strain>
    </source>
</reference>
<feature type="non-terminal residue" evidence="1">
    <location>
        <position position="50"/>
    </location>
</feature>
<evidence type="ECO:0000313" key="1">
    <source>
        <dbReference type="EMBL" id="CAB4024475.1"/>
    </source>
</evidence>
<gene>
    <name evidence="1" type="ORF">PACLA_8A029393</name>
</gene>
<dbReference type="AlphaFoldDB" id="A0A7D9J8Y2"/>
<proteinExistence type="predicted"/>
<keyword evidence="2" id="KW-1185">Reference proteome</keyword>
<name>A0A7D9J8Y2_PARCT</name>
<evidence type="ECO:0000313" key="2">
    <source>
        <dbReference type="Proteomes" id="UP001152795"/>
    </source>
</evidence>